<protein>
    <submittedName>
        <fullName evidence="1">Uncharacterized protein</fullName>
    </submittedName>
</protein>
<name>A0ACC1TEQ1_9APHY</name>
<evidence type="ECO:0000313" key="1">
    <source>
        <dbReference type="EMBL" id="KAJ3559419.1"/>
    </source>
</evidence>
<keyword evidence="2" id="KW-1185">Reference proteome</keyword>
<dbReference type="EMBL" id="JANHOG010000027">
    <property type="protein sequence ID" value="KAJ3559419.1"/>
    <property type="molecule type" value="Genomic_DNA"/>
</dbReference>
<evidence type="ECO:0000313" key="2">
    <source>
        <dbReference type="Proteomes" id="UP001148662"/>
    </source>
</evidence>
<proteinExistence type="predicted"/>
<comment type="caution">
    <text evidence="1">The sequence shown here is derived from an EMBL/GenBank/DDBJ whole genome shotgun (WGS) entry which is preliminary data.</text>
</comment>
<accession>A0ACC1TEQ1</accession>
<organism evidence="1 2">
    <name type="scientific">Phlebia brevispora</name>
    <dbReference type="NCBI Taxonomy" id="194682"/>
    <lineage>
        <taxon>Eukaryota</taxon>
        <taxon>Fungi</taxon>
        <taxon>Dikarya</taxon>
        <taxon>Basidiomycota</taxon>
        <taxon>Agaricomycotina</taxon>
        <taxon>Agaricomycetes</taxon>
        <taxon>Polyporales</taxon>
        <taxon>Meruliaceae</taxon>
        <taxon>Phlebia</taxon>
    </lineage>
</organism>
<sequence>METVTTTETLQPAAPAPPAHVVPYPSASMGGTISNTAPDPSDVPAAAMNGQAYVFPYRTPPPLPFPDIGHLAKWSVSSYKFGFGPECLRDDDPDTFWHSDGPQPHYITIEFPRKVAIQKLSIHLSFTLDDSYTPATLAVRAGTSLMDLQDIRIVTLEKPDGWYTFDVSAEPNEDGDGLRPVHAYILQVIIVSNHMNGKDTHVRGLKVLGPLGRRPTYTESDPFAFTTPKFRMYERIR</sequence>
<dbReference type="Proteomes" id="UP001148662">
    <property type="component" value="Unassembled WGS sequence"/>
</dbReference>
<gene>
    <name evidence="1" type="ORF">NM688_g363</name>
</gene>
<reference evidence="1" key="1">
    <citation type="submission" date="2022-07" db="EMBL/GenBank/DDBJ databases">
        <title>Genome Sequence of Phlebia brevispora.</title>
        <authorList>
            <person name="Buettner E."/>
        </authorList>
    </citation>
    <scope>NUCLEOTIDE SEQUENCE</scope>
    <source>
        <strain evidence="1">MPL23</strain>
    </source>
</reference>